<gene>
    <name evidence="2" type="ORF">DBW92_02375</name>
</gene>
<feature type="transmembrane region" description="Helical" evidence="1">
    <location>
        <begin position="358"/>
        <end position="377"/>
    </location>
</feature>
<dbReference type="Gene3D" id="3.30.70.1430">
    <property type="entry name" value="Multidrug efflux transporter AcrB pore domain"/>
    <property type="match status" value="2"/>
</dbReference>
<accession>A0A368C5C2</accession>
<dbReference type="InterPro" id="IPR001036">
    <property type="entry name" value="Acrflvin-R"/>
</dbReference>
<dbReference type="SUPFAM" id="SSF82693">
    <property type="entry name" value="Multidrug efflux transporter AcrB pore domain, PN1, PN2, PC1 and PC2 subdomains"/>
    <property type="match status" value="2"/>
</dbReference>
<evidence type="ECO:0000313" key="3">
    <source>
        <dbReference type="Proteomes" id="UP000252915"/>
    </source>
</evidence>
<organism evidence="2 3">
    <name type="scientific">SAR86 cluster bacterium</name>
    <dbReference type="NCBI Taxonomy" id="2030880"/>
    <lineage>
        <taxon>Bacteria</taxon>
        <taxon>Pseudomonadati</taxon>
        <taxon>Pseudomonadota</taxon>
        <taxon>Gammaproteobacteria</taxon>
        <taxon>SAR86 cluster</taxon>
    </lineage>
</organism>
<dbReference type="PRINTS" id="PR00702">
    <property type="entry name" value="ACRIFLAVINRP"/>
</dbReference>
<keyword evidence="1" id="KW-0812">Transmembrane</keyword>
<dbReference type="PANTHER" id="PTHR32063:SF0">
    <property type="entry name" value="SWARMING MOTILITY PROTEIN SWRC"/>
    <property type="match status" value="1"/>
</dbReference>
<feature type="transmembrane region" description="Helical" evidence="1">
    <location>
        <begin position="855"/>
        <end position="875"/>
    </location>
</feature>
<evidence type="ECO:0000256" key="1">
    <source>
        <dbReference type="SAM" id="Phobius"/>
    </source>
</evidence>
<dbReference type="InterPro" id="IPR027463">
    <property type="entry name" value="AcrB_DN_DC_subdom"/>
</dbReference>
<feature type="transmembrane region" description="Helical" evidence="1">
    <location>
        <begin position="1000"/>
        <end position="1027"/>
    </location>
</feature>
<dbReference type="GO" id="GO:0005886">
    <property type="term" value="C:plasma membrane"/>
    <property type="evidence" value="ECO:0007669"/>
    <property type="project" value="TreeGrafter"/>
</dbReference>
<reference evidence="2 3" key="1">
    <citation type="journal article" date="2018" name="Microbiome">
        <title>Fine metagenomic profile of the Mediterranean stratified and mixed water columns revealed by assembly and recruitment.</title>
        <authorList>
            <person name="Haro-Moreno J.M."/>
            <person name="Lopez-Perez M."/>
            <person name="De La Torre J.R."/>
            <person name="Picazo A."/>
            <person name="Camacho A."/>
            <person name="Rodriguez-Valera F."/>
        </authorList>
    </citation>
    <scope>NUCLEOTIDE SEQUENCE [LARGE SCALE GENOMIC DNA]</scope>
    <source>
        <strain evidence="2">MED-G78</strain>
    </source>
</reference>
<feature type="transmembrane region" description="Helical" evidence="1">
    <location>
        <begin position="428"/>
        <end position="448"/>
    </location>
</feature>
<feature type="transmembrane region" description="Helical" evidence="1">
    <location>
        <begin position="460"/>
        <end position="487"/>
    </location>
</feature>
<evidence type="ECO:0000313" key="2">
    <source>
        <dbReference type="EMBL" id="RCL44779.1"/>
    </source>
</evidence>
<dbReference type="SUPFAM" id="SSF82866">
    <property type="entry name" value="Multidrug efflux transporter AcrB transmembrane domain"/>
    <property type="match status" value="2"/>
</dbReference>
<feature type="transmembrane region" description="Helical" evidence="1">
    <location>
        <begin position="882"/>
        <end position="901"/>
    </location>
</feature>
<dbReference type="Pfam" id="PF00873">
    <property type="entry name" value="ACR_tran"/>
    <property type="match status" value="1"/>
</dbReference>
<feature type="transmembrane region" description="Helical" evidence="1">
    <location>
        <begin position="528"/>
        <end position="546"/>
    </location>
</feature>
<protein>
    <submittedName>
        <fullName evidence="2">AcrB/AcrD/AcrF family protein</fullName>
    </submittedName>
</protein>
<comment type="caution">
    <text evidence="2">The sequence shown here is derived from an EMBL/GenBank/DDBJ whole genome shotgun (WGS) entry which is preliminary data.</text>
</comment>
<dbReference type="SUPFAM" id="SSF82714">
    <property type="entry name" value="Multidrug efflux transporter AcrB TolC docking domain, DN and DC subdomains"/>
    <property type="match status" value="2"/>
</dbReference>
<feature type="transmembrane region" description="Helical" evidence="1">
    <location>
        <begin position="960"/>
        <end position="980"/>
    </location>
</feature>
<sequence length="1043" mass="114772">MTKIIDFALSRAKTTLMIALLILIAGSYARQEIPIAASPNIQLPFVSVSVFLDGASPSDGSRLVAKPLENRLKNVSGVKNISAASSLSFVRIFMEFEVGYDIDKALVDTKQAVEEVKFNLPQEAEDPQIREYSNANFPVMSLSVIGTSSLRQKVFFARELKDRIEKIEEVLETEVIGSPDEVLEGIINKSKMEAYGVTLTDLYYSVANNNVIIPGGKQDTGLGSFMIEVPSVIENAEDVYSIPIKVTKDAVVTLSDVASIRRTFKDFNSYARVNGADAVAMEVMLKEGANAIDAANKIEIELEEFNKILPKNLTVVKTNDDTVWANMMVSELNGNIISAVVLIMILVVASMGFRVSMLVGLSIPFCFLMTYLTLYLLGYEVNFLVMMGLLLGMGMLIDGSIVVTEYADRKISEGLSRLEGYRLASKRMFTPVLASVGTTIAAFIPLIFWPGYTGQFMRYLPITVSIVLASSLFYSLVLIPVLGSYFGQSSSSLKLGKDSDKTGEPLFDKLSEYYGKLTKIFVKNPGETIILTLAILFTIVTTYSFYGKGTVYFAIVDPVKAELTIRGRGNFSALESKKIIETVEERLLQIDELESVFLRSGSPWWESGGDKIGSGYVEVVPPSERDISGLEIMQLVTEVTQDIPGIIVEAVADLGGPSFDSPIELNISGDIEADVIAASLIAEEFMRNEVKGLTGIFSSQPYPGVEWNVEVDKQKAAQLGVNVGDVGALVQMLTSGFKVGEFRPDDSKDEVEIRVRFPAEDRTITGINNLNVTTRNGLVPVSSFIKLSPKENRATVNRRNAQYVQEIGASTIDESAVAAKVAEMQKWIDAQNFSKQGVVMEFTGMQEETEEVNQFMVMAGITAIFIMLILLLTQFNSFYQSLLILSAVFMSFVGVLLGLLISNRPFSSTMTGISIVTLAGIVVNNNIVLIDTFNRLKFESPEKDRFELVRETCQQRLRPILLTSATTIFGLLPLAMGLSLDLVGRDLSIGTRVVDWWQNLALSIVFGLGFSTFLTLIFTPAALALPYKIQEKYKERFSKKVIV</sequence>
<dbReference type="GO" id="GO:0042910">
    <property type="term" value="F:xenobiotic transmembrane transporter activity"/>
    <property type="evidence" value="ECO:0007669"/>
    <property type="project" value="TreeGrafter"/>
</dbReference>
<dbReference type="EMBL" id="QOPI01000009">
    <property type="protein sequence ID" value="RCL44779.1"/>
    <property type="molecule type" value="Genomic_DNA"/>
</dbReference>
<proteinExistence type="predicted"/>
<dbReference type="Gene3D" id="3.30.70.1440">
    <property type="entry name" value="Multidrug efflux transporter AcrB pore domain"/>
    <property type="match status" value="1"/>
</dbReference>
<dbReference type="Proteomes" id="UP000252915">
    <property type="component" value="Unassembled WGS sequence"/>
</dbReference>
<dbReference type="Gene3D" id="3.30.2090.10">
    <property type="entry name" value="Multidrug efflux transporter AcrB TolC docking domain, DN and DC subdomains"/>
    <property type="match status" value="2"/>
</dbReference>
<name>A0A368C5C2_9GAMM</name>
<dbReference type="Gene3D" id="3.30.70.1320">
    <property type="entry name" value="Multidrug efflux transporter AcrB pore domain like"/>
    <property type="match status" value="1"/>
</dbReference>
<keyword evidence="1" id="KW-1133">Transmembrane helix</keyword>
<dbReference type="Gene3D" id="1.20.1640.10">
    <property type="entry name" value="Multidrug efflux transporter AcrB transmembrane domain"/>
    <property type="match status" value="2"/>
</dbReference>
<keyword evidence="1" id="KW-0472">Membrane</keyword>
<dbReference type="PANTHER" id="PTHR32063">
    <property type="match status" value="1"/>
</dbReference>
<feature type="transmembrane region" description="Helical" evidence="1">
    <location>
        <begin position="336"/>
        <end position="353"/>
    </location>
</feature>
<dbReference type="AlphaFoldDB" id="A0A368C5C2"/>
<feature type="transmembrane region" description="Helical" evidence="1">
    <location>
        <begin position="913"/>
        <end position="933"/>
    </location>
</feature>
<feature type="transmembrane region" description="Helical" evidence="1">
    <location>
        <begin position="383"/>
        <end position="407"/>
    </location>
</feature>